<accession>A0A1H0DXI5</accession>
<reference evidence="3" key="1">
    <citation type="submission" date="2016-10" db="EMBL/GenBank/DDBJ databases">
        <authorList>
            <person name="Varghese N."/>
            <person name="Submissions S."/>
        </authorList>
    </citation>
    <scope>NUCLEOTIDE SEQUENCE [LARGE SCALE GENOMIC DNA]</scope>
    <source>
        <strain evidence="3">CGMCC 1.10369</strain>
    </source>
</reference>
<evidence type="ECO:0000259" key="1">
    <source>
        <dbReference type="Pfam" id="PF10057"/>
    </source>
</evidence>
<dbReference type="Pfam" id="PF10057">
    <property type="entry name" value="MpsC"/>
    <property type="match status" value="1"/>
</dbReference>
<proteinExistence type="predicted"/>
<protein>
    <submittedName>
        <fullName evidence="2">Uncharacterized protein YbcI</fullName>
    </submittedName>
</protein>
<dbReference type="EMBL" id="FNIL01000003">
    <property type="protein sequence ID" value="SDN74860.1"/>
    <property type="molecule type" value="Genomic_DNA"/>
</dbReference>
<name>A0A1H0DXI5_9BACI</name>
<dbReference type="InterPro" id="IPR018745">
    <property type="entry name" value="MpsC"/>
</dbReference>
<keyword evidence="3" id="KW-1185">Reference proteome</keyword>
<evidence type="ECO:0000313" key="2">
    <source>
        <dbReference type="EMBL" id="SDN74860.1"/>
    </source>
</evidence>
<dbReference type="Proteomes" id="UP000198778">
    <property type="component" value="Unassembled WGS sequence"/>
</dbReference>
<sequence>MREVKKTKGQLEMALSVKITQWEKEYLGRGSLSCKCELIRDMALITLAGVLTPAEYQMAESIAGRDQIKKFRNDLVESGRKQVEEMVNEVFGLELISLHTDISTKTGERLIVLKFNKPWDQADNA</sequence>
<organism evidence="2 3">
    <name type="scientific">Alkalicoccus daliensis</name>
    <dbReference type="NCBI Taxonomy" id="745820"/>
    <lineage>
        <taxon>Bacteria</taxon>
        <taxon>Bacillati</taxon>
        <taxon>Bacillota</taxon>
        <taxon>Bacilli</taxon>
        <taxon>Bacillales</taxon>
        <taxon>Bacillaceae</taxon>
        <taxon>Alkalicoccus</taxon>
    </lineage>
</organism>
<dbReference type="AlphaFoldDB" id="A0A1H0DXI5"/>
<gene>
    <name evidence="2" type="ORF">SAMN04488053_103124</name>
</gene>
<dbReference type="STRING" id="745820.SAMN04488053_103124"/>
<feature type="domain" description="Na+-translocating membrane potential-generating system MpsC" evidence="1">
    <location>
        <begin position="7"/>
        <end position="116"/>
    </location>
</feature>
<evidence type="ECO:0000313" key="3">
    <source>
        <dbReference type="Proteomes" id="UP000198778"/>
    </source>
</evidence>